<feature type="non-terminal residue" evidence="7">
    <location>
        <position position="1226"/>
    </location>
</feature>
<evidence type="ECO:0000259" key="6">
    <source>
        <dbReference type="Pfam" id="PF17892"/>
    </source>
</evidence>
<gene>
    <name evidence="7" type="ORF">FLL46_26850</name>
</gene>
<evidence type="ECO:0000256" key="2">
    <source>
        <dbReference type="ARBA" id="ARBA00022525"/>
    </source>
</evidence>
<dbReference type="Pfam" id="PF17963">
    <property type="entry name" value="Big_9"/>
    <property type="match status" value="1"/>
</dbReference>
<dbReference type="Pfam" id="PF13517">
    <property type="entry name" value="FG-GAP_3"/>
    <property type="match status" value="1"/>
</dbReference>
<evidence type="ECO:0000256" key="1">
    <source>
        <dbReference type="ARBA" id="ARBA00004613"/>
    </source>
</evidence>
<dbReference type="Pfam" id="PF17892">
    <property type="entry name" value="Cadherin_5"/>
    <property type="match status" value="1"/>
</dbReference>
<dbReference type="InterPro" id="IPR041690">
    <property type="entry name" value="Cadherin_5"/>
</dbReference>
<dbReference type="InterPro" id="IPR022045">
    <property type="entry name" value="TcdB_toxin_mid/N"/>
</dbReference>
<dbReference type="EMBL" id="VIKS01000022">
    <property type="protein sequence ID" value="TQV79516.1"/>
    <property type="molecule type" value="Genomic_DNA"/>
</dbReference>
<feature type="domain" description="Cadherin-like" evidence="6">
    <location>
        <begin position="38"/>
        <end position="125"/>
    </location>
</feature>
<feature type="domain" description="Insecticide toxin TcdB middle/N-terminal" evidence="5">
    <location>
        <begin position="1038"/>
        <end position="1176"/>
    </location>
</feature>
<evidence type="ECO:0000256" key="3">
    <source>
        <dbReference type="ARBA" id="ARBA00022729"/>
    </source>
</evidence>
<proteinExistence type="predicted"/>
<organism evidence="7 8">
    <name type="scientific">Aliikangiella coralliicola</name>
    <dbReference type="NCBI Taxonomy" id="2592383"/>
    <lineage>
        <taxon>Bacteria</taxon>
        <taxon>Pseudomonadati</taxon>
        <taxon>Pseudomonadota</taxon>
        <taxon>Gammaproteobacteria</taxon>
        <taxon>Oceanospirillales</taxon>
        <taxon>Pleioneaceae</taxon>
        <taxon>Aliikangiella</taxon>
    </lineage>
</organism>
<keyword evidence="3" id="KW-0732">Signal</keyword>
<dbReference type="Proteomes" id="UP000315439">
    <property type="component" value="Unassembled WGS sequence"/>
</dbReference>
<dbReference type="AlphaFoldDB" id="A0A545TQL6"/>
<dbReference type="InterPro" id="IPR028994">
    <property type="entry name" value="Integrin_alpha_N"/>
</dbReference>
<evidence type="ECO:0000313" key="7">
    <source>
        <dbReference type="EMBL" id="TQV79516.1"/>
    </source>
</evidence>
<comment type="caution">
    <text evidence="7">The sequence shown here is derived from an EMBL/GenBank/DDBJ whole genome shotgun (WGS) entry which is preliminary data.</text>
</comment>
<reference evidence="7 8" key="1">
    <citation type="submission" date="2019-07" db="EMBL/GenBank/DDBJ databases">
        <title>Draft genome for Aliikangiella sp. M105.</title>
        <authorList>
            <person name="Wang G."/>
        </authorList>
    </citation>
    <scope>NUCLEOTIDE SEQUENCE [LARGE SCALE GENOMIC DNA]</scope>
    <source>
        <strain evidence="7 8">M105</strain>
    </source>
</reference>
<keyword evidence="4" id="KW-0843">Virulence</keyword>
<dbReference type="GO" id="GO:0005737">
    <property type="term" value="C:cytoplasm"/>
    <property type="evidence" value="ECO:0007669"/>
    <property type="project" value="InterPro"/>
</dbReference>
<keyword evidence="8" id="KW-1185">Reference proteome</keyword>
<dbReference type="InterPro" id="IPR003284">
    <property type="entry name" value="Sal_SpvB"/>
</dbReference>
<accession>A0A545TQL6</accession>
<evidence type="ECO:0000313" key="8">
    <source>
        <dbReference type="Proteomes" id="UP000315439"/>
    </source>
</evidence>
<protein>
    <submittedName>
        <fullName evidence="7">Uncharacterized protein</fullName>
    </submittedName>
</protein>
<dbReference type="SUPFAM" id="SSF69318">
    <property type="entry name" value="Integrin alpha N-terminal domain"/>
    <property type="match status" value="1"/>
</dbReference>
<sequence>NTIIPDANFNGSLIVPVVVGDGFANSDIFNATVTVNAVNDKPVIHSHTIPAVNEDSSLTIQLSHLDISDVDSNSFTVTVHDGANYSKVGNTITPAANFSGTITVPITVSDGGAVSDTLNASVTVNAINDAPVIAGGDSQSIATDQDNAQSFTLNASDVDNSTLTWSEYTSPSHGSVSGYGAGLQRSLTYTPASGFHGTDSFVVQVSDGIAVDRVTVTVQVNQVDQEFAEKFSGIVDDAALVTPSVPANVAVGALTGEGGVSGGSAIYSIPVALPPGRAGMQPDVSLNYSSRGGNGVAGVGWQLSASASIHRCAATQAQDGFTASPQYSASRDRLCLNGQRLIVIEGNYGQHNAKYRTELDSFVKVEQNGAINDPTSSFTVFSKNGRISYYGTTSDSLHSADGRNEVLSWAIAKVEDQSGNFIEYRYHTPANNNSMGKGEYTLASIHYTGNAGSEPTRKVVFDYEGRTDYQSSYLAGGLTRKTLRLKSIKTYYDDAIVRDYQLTYGNLSLSSGRTLLRSVKECAYKDSLIHCLPATEFDWQEATTQYVLEPVEFAQGGSTVAANVADKISRAVPKSDVDGDGVRDWPGLDTNKDGVIDVPGIMVNAERQVKATHTMPTDGCVVRASMGFARQCLTADFNQDGKTDFYKTTENTGGEIQIQYNGTTSWVSSNIHLNYYQDGILSFSDFNGDGWPDITMKLATSDTAVPKVYLYPHTKNVNQPYTTASRQWLFDLTSDLAAPFTNKESVEQVGDMDGNGTPDFVIMLKPATGQLGMPYPHKMLLSQSQLNGGVQFTEYLFSGHLQLEDATDKGGANFFHDINGDGLPDWLSMNTNSTDNYWLEARINTGGDFAAGWIDLNVMIPTRLYWKYHSNAPGDREGYRLPVIEKTLAMDYDGDGKTELLFASDVVASACSLEFYIQNGQYRQKYFCDEALWGHSSALHSSPIDGARKDVSARKYQAIYFDENADGSISTRIEQTDIVAAPTEKMAIDATGDGLIDVVTTFECQVEGCAWNVDAEQHGGTKKDTSLKADRLYINRNLGAASNTNGYETIDVIKQVTTGLGTQNQWTYRPLGSDEFDITNGTFYDPDHAYVSGDVAAGDQEYFHFSSSMMVVAEHRVSNGIGSDLNATHYRYKGAIYNNQGRGFQGFRTIIVDSPAQIGESGAITDKMRSVTDFHQKFPKAGKIEEVRTCLASDGIETCSPTTPLSYTKNIYFEKKTAESSDTNSE</sequence>
<comment type="subcellular location">
    <subcellularLocation>
        <location evidence="1">Secreted</location>
    </subcellularLocation>
</comment>
<evidence type="ECO:0000256" key="4">
    <source>
        <dbReference type="ARBA" id="ARBA00023026"/>
    </source>
</evidence>
<keyword evidence="2" id="KW-0964">Secreted</keyword>
<feature type="non-terminal residue" evidence="7">
    <location>
        <position position="1"/>
    </location>
</feature>
<dbReference type="Pfam" id="PF12256">
    <property type="entry name" value="TcdB_toxin_midN"/>
    <property type="match status" value="1"/>
</dbReference>
<evidence type="ECO:0000259" key="5">
    <source>
        <dbReference type="Pfam" id="PF12256"/>
    </source>
</evidence>
<dbReference type="Gene3D" id="2.60.40.3440">
    <property type="match status" value="1"/>
</dbReference>
<dbReference type="Pfam" id="PF03534">
    <property type="entry name" value="SpvB"/>
    <property type="match status" value="1"/>
</dbReference>
<dbReference type="InterPro" id="IPR013517">
    <property type="entry name" value="FG-GAP"/>
</dbReference>
<dbReference type="GO" id="GO:0005576">
    <property type="term" value="C:extracellular region"/>
    <property type="evidence" value="ECO:0007669"/>
    <property type="project" value="UniProtKB-SubCell"/>
</dbReference>
<name>A0A545TQL6_9GAMM</name>